<dbReference type="PANTHER" id="PTHR23135">
    <property type="entry name" value="MUR LIGASE FAMILY MEMBER"/>
    <property type="match status" value="1"/>
</dbReference>
<evidence type="ECO:0000256" key="3">
    <source>
        <dbReference type="ARBA" id="ARBA00011738"/>
    </source>
</evidence>
<dbReference type="PROSITE" id="PS50975">
    <property type="entry name" value="ATP_GRASP"/>
    <property type="match status" value="1"/>
</dbReference>
<dbReference type="Gene3D" id="3.90.190.20">
    <property type="entry name" value="Mur ligase, C-terminal domain"/>
    <property type="match status" value="1"/>
</dbReference>
<dbReference type="SUPFAM" id="SSF56059">
    <property type="entry name" value="Glutathione synthetase ATP-binding domain-like"/>
    <property type="match status" value="1"/>
</dbReference>
<dbReference type="EMBL" id="CAJPVI010000012">
    <property type="protein sequence ID" value="CAG2142982.1"/>
    <property type="molecule type" value="Genomic_DNA"/>
</dbReference>
<comment type="caution">
    <text evidence="15">The sequence shown here is derived from an EMBL/GenBank/DDBJ whole genome shotgun (WGS) entry which is preliminary data.</text>
</comment>
<dbReference type="InterPro" id="IPR011810">
    <property type="entry name" value="Cya_phycin_syn"/>
</dbReference>
<keyword evidence="8 13" id="KW-0547">Nucleotide-binding</keyword>
<dbReference type="NCBIfam" id="TIGR02068">
    <property type="entry name" value="cya_phycin_syn"/>
    <property type="match status" value="1"/>
</dbReference>
<feature type="domain" description="ATP-grasp" evidence="14">
    <location>
        <begin position="224"/>
        <end position="473"/>
    </location>
</feature>
<evidence type="ECO:0000256" key="13">
    <source>
        <dbReference type="PROSITE-ProRule" id="PRU00409"/>
    </source>
</evidence>
<comment type="function">
    <text evidence="1">Catalyzes the ATP-dependent polymerization of arginine and aspartate to multi-L-arginyl-poly-L-aspartic acid (cyanophycin; a water-insoluble reserve polymer).</text>
</comment>
<evidence type="ECO:0000256" key="6">
    <source>
        <dbReference type="ARBA" id="ARBA00022036"/>
    </source>
</evidence>
<dbReference type="PANTHER" id="PTHR23135:SF18">
    <property type="entry name" value="CYANOPHYCIN SYNTHETASE"/>
    <property type="match status" value="1"/>
</dbReference>
<dbReference type="EC" id="6.3.2.29" evidence="5"/>
<keyword evidence="16" id="KW-1185">Reference proteome</keyword>
<dbReference type="InterPro" id="IPR013221">
    <property type="entry name" value="Mur_ligase_cen"/>
</dbReference>
<evidence type="ECO:0000259" key="14">
    <source>
        <dbReference type="PROSITE" id="PS50975"/>
    </source>
</evidence>
<evidence type="ECO:0000256" key="10">
    <source>
        <dbReference type="ARBA" id="ARBA00031353"/>
    </source>
</evidence>
<dbReference type="SUPFAM" id="SSF53244">
    <property type="entry name" value="MurD-like peptide ligases, peptide-binding domain"/>
    <property type="match status" value="1"/>
</dbReference>
<evidence type="ECO:0000256" key="12">
    <source>
        <dbReference type="ARBA" id="ARBA00048425"/>
    </source>
</evidence>
<dbReference type="Pfam" id="PF08245">
    <property type="entry name" value="Mur_ligase_M"/>
    <property type="match status" value="1"/>
</dbReference>
<evidence type="ECO:0000256" key="1">
    <source>
        <dbReference type="ARBA" id="ARBA00003184"/>
    </source>
</evidence>
<dbReference type="Proteomes" id="UP000672657">
    <property type="component" value="Unassembled WGS sequence"/>
</dbReference>
<accession>A0ABM8TFI5</accession>
<organism evidence="15 16">
    <name type="scientific">Cupriavidus numazuensis</name>
    <dbReference type="NCBI Taxonomy" id="221992"/>
    <lineage>
        <taxon>Bacteria</taxon>
        <taxon>Pseudomonadati</taxon>
        <taxon>Pseudomonadota</taxon>
        <taxon>Betaproteobacteria</taxon>
        <taxon>Burkholderiales</taxon>
        <taxon>Burkholderiaceae</taxon>
        <taxon>Cupriavidus</taxon>
    </lineage>
</organism>
<dbReference type="NCBIfam" id="NF010623">
    <property type="entry name" value="PRK14016.1"/>
    <property type="match status" value="1"/>
</dbReference>
<comment type="catalytic activity">
    <reaction evidence="12">
        <text>[L-4-(L-arginin-2-N-yl)aspartate](n) + L-aspartate + ATP = [L-4-(L-arginin-2-N-yl)aspartate](n)-L-aspartate + ADP + phosphate + H(+)</text>
        <dbReference type="Rhea" id="RHEA:13277"/>
        <dbReference type="Rhea" id="RHEA-COMP:13728"/>
        <dbReference type="Rhea" id="RHEA-COMP:13733"/>
        <dbReference type="ChEBI" id="CHEBI:15378"/>
        <dbReference type="ChEBI" id="CHEBI:29991"/>
        <dbReference type="ChEBI" id="CHEBI:30616"/>
        <dbReference type="ChEBI" id="CHEBI:43474"/>
        <dbReference type="ChEBI" id="CHEBI:137986"/>
        <dbReference type="ChEBI" id="CHEBI:137990"/>
        <dbReference type="ChEBI" id="CHEBI:456216"/>
        <dbReference type="EC" id="6.3.2.29"/>
    </reaction>
</comment>
<dbReference type="Pfam" id="PF18921">
    <property type="entry name" value="Cyanophycin_syn"/>
    <property type="match status" value="1"/>
</dbReference>
<evidence type="ECO:0000256" key="2">
    <source>
        <dbReference type="ARBA" id="ARBA00009060"/>
    </source>
</evidence>
<proteinExistence type="inferred from homology"/>
<dbReference type="Gene3D" id="3.30.470.20">
    <property type="entry name" value="ATP-grasp fold, B domain"/>
    <property type="match status" value="1"/>
</dbReference>
<evidence type="ECO:0000256" key="5">
    <source>
        <dbReference type="ARBA" id="ARBA00013005"/>
    </source>
</evidence>
<dbReference type="Pfam" id="PF13549">
    <property type="entry name" value="ATP-grasp_5"/>
    <property type="match status" value="1"/>
</dbReference>
<gene>
    <name evidence="15" type="primary">cphA_2</name>
    <name evidence="15" type="ORF">LMG26411_02296</name>
</gene>
<evidence type="ECO:0000256" key="7">
    <source>
        <dbReference type="ARBA" id="ARBA00022598"/>
    </source>
</evidence>
<dbReference type="InterPro" id="IPR004101">
    <property type="entry name" value="Mur_ligase_C"/>
</dbReference>
<dbReference type="InterPro" id="IPR011761">
    <property type="entry name" value="ATP-grasp"/>
</dbReference>
<dbReference type="GO" id="GO:0071160">
    <property type="term" value="F:cyanophycin synthetase activity (L-aspartate-adding)"/>
    <property type="evidence" value="ECO:0007669"/>
    <property type="project" value="UniProtKB-EC"/>
</dbReference>
<comment type="catalytic activity">
    <reaction evidence="11">
        <text>[L-4-(L-arginin-2-N-yl)aspartate](n)-L-aspartate + L-arginine + ATP = [L-4-(L-arginin-2-N-yl)aspartate](n+1) + ADP + phosphate + H(+)</text>
        <dbReference type="Rhea" id="RHEA:23888"/>
        <dbReference type="Rhea" id="RHEA-COMP:13732"/>
        <dbReference type="Rhea" id="RHEA-COMP:13733"/>
        <dbReference type="ChEBI" id="CHEBI:15378"/>
        <dbReference type="ChEBI" id="CHEBI:30616"/>
        <dbReference type="ChEBI" id="CHEBI:32682"/>
        <dbReference type="ChEBI" id="CHEBI:43474"/>
        <dbReference type="ChEBI" id="CHEBI:137986"/>
        <dbReference type="ChEBI" id="CHEBI:137990"/>
        <dbReference type="ChEBI" id="CHEBI:456216"/>
        <dbReference type="EC" id="6.3.2.30"/>
    </reaction>
</comment>
<dbReference type="InterPro" id="IPR036565">
    <property type="entry name" value="Mur-like_cat_sf"/>
</dbReference>
<reference evidence="15 16" key="1">
    <citation type="submission" date="2021-03" db="EMBL/GenBank/DDBJ databases">
        <authorList>
            <person name="Peeters C."/>
        </authorList>
    </citation>
    <scope>NUCLEOTIDE SEQUENCE [LARGE SCALE GENOMIC DNA]</scope>
    <source>
        <strain evidence="15 16">LMG 26411</strain>
    </source>
</reference>
<dbReference type="InterPro" id="IPR036615">
    <property type="entry name" value="Mur_ligase_C_dom_sf"/>
</dbReference>
<dbReference type="Pfam" id="PF02875">
    <property type="entry name" value="Mur_ligase_C"/>
    <property type="match status" value="1"/>
</dbReference>
<keyword evidence="9 13" id="KW-0067">ATP-binding</keyword>
<dbReference type="InterPro" id="IPR044019">
    <property type="entry name" value="Cyanophycin_syn_N"/>
</dbReference>
<name>A0ABM8TFI5_9BURK</name>
<evidence type="ECO:0000313" key="15">
    <source>
        <dbReference type="EMBL" id="CAG2142982.1"/>
    </source>
</evidence>
<protein>
    <recommendedName>
        <fullName evidence="6">Cyanophycin synthetase</fullName>
        <ecNumber evidence="5">6.3.2.29</ecNumber>
        <ecNumber evidence="4">6.3.2.30</ecNumber>
    </recommendedName>
    <alternativeName>
        <fullName evidence="10">Cyanophycin synthase</fullName>
    </alternativeName>
</protein>
<evidence type="ECO:0000256" key="11">
    <source>
        <dbReference type="ARBA" id="ARBA00048094"/>
    </source>
</evidence>
<dbReference type="RefSeq" id="WP_211953400.1">
    <property type="nucleotide sequence ID" value="NZ_CAJPVI010000012.1"/>
</dbReference>
<evidence type="ECO:0000313" key="16">
    <source>
        <dbReference type="Proteomes" id="UP000672657"/>
    </source>
</evidence>
<evidence type="ECO:0000256" key="4">
    <source>
        <dbReference type="ARBA" id="ARBA00012968"/>
    </source>
</evidence>
<evidence type="ECO:0000256" key="9">
    <source>
        <dbReference type="ARBA" id="ARBA00022840"/>
    </source>
</evidence>
<sequence length="878" mass="95341">MKKKDIEIFDVMSLRGPNMWTYRPVLEAWVDIGELEDFPSNTIPGFYERLSTWLPSLIEHRCSIGERGGFLQRLKEGTWPGHILEHVTLELQNLAGMPGGFGKARETPIRGVYKVIVRAWHEEVTRAALFAARDLVMAAIEDRPFDVPAAVDNLRRLVDEHCLGPSTACIVDAADDRDIPSIRLSDGNLVQLGYGARSRRIWTAETDRTSAIAESISRDKDLTKSLLESCGVPVPEGRMVESPEDAWEAAEDIGVPVVVKPYDGNHGRGVFTNLVTREEVETAYAVAIEEGNGVIVERFVPGNEHRLLVVGGRLVAAAMGETASVVGDGKSTIEQLIELQINSDPRRGSTEDHPLNRVRLDSAARLELKRQNMDGESVPPAGKTVLIQRTGNVAFDVTDRVHPSVAANAALAARVVGLDIAGVDLVAEDISRPLAEQRGAIVEVNAGPGLLMHLKPAEGTPRPVGRAIVDHLFPEADDTYPGRIPVVGITGTNGKTVVAKLVARLLQLSGKHTGLACSDGLFLDRRLVQGGDRGNWDAGHRILMNRAVEAAVFENDSGAILSEGLVYDRCQVGVVTNFDTPDHMGDYYVEDEDRMFNVLRTQIDVVLKNGAAVLNARDERVVEMAELSDGDVIFFGLSAELPAIVAHRAKGKRAVFVRDGKVVLATGNSETPLTDVAAIPVTYAGRVSFQVENVLAAVATGWALGISNDLIRAGIVTFDVGQVDVPGRFTLFERNGATVIVDDAHNAPALEALATALDRFPAERRMIVYGAGVQRRDEDMVRQGKVIGATFDRVFLCEDRSVKRALPDAEARALLKQGLYEGRRVTKIIDEGSRQDAIETALGQLVAGDLLVLQSDEGATAATVDRVHQWMGQPPRRA</sequence>
<comment type="similarity">
    <text evidence="2">In the C-terminal section; belongs to the MurCDEF family.</text>
</comment>
<dbReference type="Gene3D" id="3.30.1490.20">
    <property type="entry name" value="ATP-grasp fold, A domain"/>
    <property type="match status" value="1"/>
</dbReference>
<dbReference type="InterPro" id="IPR013815">
    <property type="entry name" value="ATP_grasp_subdomain_1"/>
</dbReference>
<keyword evidence="7 15" id="KW-0436">Ligase</keyword>
<comment type="subunit">
    <text evidence="3">Homodimer.</text>
</comment>
<evidence type="ECO:0000256" key="8">
    <source>
        <dbReference type="ARBA" id="ARBA00022741"/>
    </source>
</evidence>
<dbReference type="EC" id="6.3.2.30" evidence="4"/>
<dbReference type="Gene3D" id="3.40.1190.10">
    <property type="entry name" value="Mur-like, catalytic domain"/>
    <property type="match status" value="1"/>
</dbReference>
<dbReference type="SUPFAM" id="SSF53623">
    <property type="entry name" value="MurD-like peptide ligases, catalytic domain"/>
    <property type="match status" value="1"/>
</dbReference>